<dbReference type="STRING" id="1420851.AU255_15955"/>
<evidence type="ECO:0000256" key="14">
    <source>
        <dbReference type="ARBA" id="ARBA00023014"/>
    </source>
</evidence>
<gene>
    <name evidence="20" type="primary">narZ</name>
    <name evidence="20" type="ORF">AU255_15955</name>
</gene>
<evidence type="ECO:0000256" key="11">
    <source>
        <dbReference type="ARBA" id="ARBA00022982"/>
    </source>
</evidence>
<dbReference type="InterPro" id="IPR006468">
    <property type="entry name" value="NarG"/>
</dbReference>
<dbReference type="PANTHER" id="PTHR43105:SF2">
    <property type="entry name" value="RESPIRATORY NITRATE REDUCTASE 2 ALPHA CHAIN"/>
    <property type="match status" value="1"/>
</dbReference>
<protein>
    <recommendedName>
        <fullName evidence="5">nitrate reductase (quinone)</fullName>
        <ecNumber evidence="5">1.7.5.1</ecNumber>
    </recommendedName>
</protein>
<dbReference type="Pfam" id="PF14710">
    <property type="entry name" value="Nitr_red_alph_N"/>
    <property type="match status" value="1"/>
</dbReference>
<proteinExistence type="inferred from homology"/>
<dbReference type="SUPFAM" id="SSF50692">
    <property type="entry name" value="ADC-like"/>
    <property type="match status" value="1"/>
</dbReference>
<dbReference type="Pfam" id="PF01568">
    <property type="entry name" value="Molydop_binding"/>
    <property type="match status" value="1"/>
</dbReference>
<comment type="caution">
    <text evidence="20">The sequence shown here is derived from an EMBL/GenBank/DDBJ whole genome shotgun (WGS) entry which is preliminary data.</text>
</comment>
<dbReference type="AlphaFoldDB" id="A0A1V8M2I9"/>
<keyword evidence="9" id="KW-0500">Molybdenum</keyword>
<name>A0A1V8M2I9_9GAMM</name>
<organism evidence="20 21">
    <name type="scientific">Methyloprofundus sedimenti</name>
    <dbReference type="NCBI Taxonomy" id="1420851"/>
    <lineage>
        <taxon>Bacteria</taxon>
        <taxon>Pseudomonadati</taxon>
        <taxon>Pseudomonadota</taxon>
        <taxon>Gammaproteobacteria</taxon>
        <taxon>Methylococcales</taxon>
        <taxon>Methylococcaceae</taxon>
        <taxon>Methyloprofundus</taxon>
    </lineage>
</organism>
<keyword evidence="7" id="KW-1003">Cell membrane</keyword>
<dbReference type="PROSITE" id="PS51669">
    <property type="entry name" value="4FE4S_MOW_BIS_MGD"/>
    <property type="match status" value="1"/>
</dbReference>
<keyword evidence="15" id="KW-0534">Nitrate assimilation</keyword>
<dbReference type="GO" id="GO:0009325">
    <property type="term" value="C:nitrate reductase complex"/>
    <property type="evidence" value="ECO:0007669"/>
    <property type="project" value="InterPro"/>
</dbReference>
<evidence type="ECO:0000259" key="19">
    <source>
        <dbReference type="PROSITE" id="PS51669"/>
    </source>
</evidence>
<accession>A0A1V8M2I9</accession>
<evidence type="ECO:0000256" key="15">
    <source>
        <dbReference type="ARBA" id="ARBA00023063"/>
    </source>
</evidence>
<dbReference type="InterPro" id="IPR009010">
    <property type="entry name" value="Asp_de-COase-like_dom_sf"/>
</dbReference>
<evidence type="ECO:0000256" key="18">
    <source>
        <dbReference type="SAM" id="MobiDB-lite"/>
    </source>
</evidence>
<dbReference type="GO" id="GO:0051539">
    <property type="term" value="F:4 iron, 4 sulfur cluster binding"/>
    <property type="evidence" value="ECO:0007669"/>
    <property type="project" value="UniProtKB-KW"/>
</dbReference>
<evidence type="ECO:0000256" key="9">
    <source>
        <dbReference type="ARBA" id="ARBA00022505"/>
    </source>
</evidence>
<feature type="domain" description="4Fe-4S Mo/W bis-MGD-type" evidence="19">
    <location>
        <begin position="43"/>
        <end position="107"/>
    </location>
</feature>
<dbReference type="InterPro" id="IPR028189">
    <property type="entry name" value="Nitr_red_alph_N"/>
</dbReference>
<evidence type="ECO:0000256" key="3">
    <source>
        <dbReference type="ARBA" id="ARBA00004202"/>
    </source>
</evidence>
<evidence type="ECO:0000256" key="13">
    <source>
        <dbReference type="ARBA" id="ARBA00023004"/>
    </source>
</evidence>
<dbReference type="EC" id="1.7.5.1" evidence="5"/>
<dbReference type="InterPro" id="IPR044906">
    <property type="entry name" value="Nitr_red_alph_N_sf"/>
</dbReference>
<evidence type="ECO:0000313" key="20">
    <source>
        <dbReference type="EMBL" id="OQK15706.1"/>
    </source>
</evidence>
<sequence>MSHFLDRLNFFKKVQSKFSGDHGVVTNEDRQWEDGYRNRWRFDKVVRSTHGVNCTGSCSWNIHVKNGLVAFEMQATDYPRTRPDLPNHEPRGCPRGASFSWYLYSPLRVKHPLIRERLVSLYRDERALGKDPVEAWGAIQEDPEKRKKYTAVRGLGGFVRVDWEEVAEIIAASNVYTIKTHGPDRIAGFSPIPAMSMISYAAGSRYLSLIGGACLSFYDWYCDLPPASPQTWGEQTDVPESADWYNSTYIVVAGSNLPMTRTPDAHFYSEVRYKGAKVVAISPDYAEYVKFADLWMPAKQGTDAAIFLAMGHVALKEFFIDKQDAYFEEYARTYTDMPMLVILDQYEDAYVNGRFVRAADFDGSLGESNNPDWKTVVIDEKTGDIIAPNGSIGFRWGEEGKWNLVAKKGRRNTKPRLSLIFDKDEVAEVLMPDFQTGVDVPMRRKVPAKKVILNGKECLVATVFDLQLAQYGLDRGLGGEVATGYDDASIPNTPAWAEQITGVKQADIIRSGREFADNASKTMGKSMVILGAGLNHWYHNDMHYRAIMNLLHMCGCVGQSGGGWCHYVGQEKLRPQAGWAPVAFALDWQKPPRHMNGTTYFYFHTDQWRYEKLQADALLASTAQANYKGHNLADYNVVSQRLGWLPSAPHFNKNPLDIVKDAEAAGATDEKGVSDYLVKQLKSGDIKFASEDIDAPENHPRNLFVWRANLIGCSAKGHEYFLKHLLGAQNGVMQDILPEAEGQEIKWHKEAPIAKLDLMVDINFRLNSTGAYSDIVLPTATWYEKNDLNTTDMHPFIHPLTQAVDPGWESRSDWQIFKTLAKSFSVLAEKHLGSQKDVVALPILHDTPAELAQAMDVKDWKRGECEPVPGKALPLLKVVQRDFADTYKKFTALGPLLPKQGNNIKGIDWNTEKEYEHLKAVNYTIKEEGISKGMPSLEDDISVCETILALAPETNGEVAVKSWKALSTKTGVDHTHLALSREDDKITFRDIKAQPRKIITAPTWSGIESETVSYNACYTNIHEHIPFRTLTGRAQFYQDHQWMRDFGEAFCTYKPAVDMLTLAEMQKKIGDKPHLKLNWITPHSKWGIHSTYQDNLRMLTLSRGGPHLWISETDAEKAGIEDNDWVEALNINGAAIARAVVSQRIPDGMAMMYQAQEKNVNVPGSNTTEKRGGIINSVTRITVKPTHMIGGYAQLSYGFNYYGTIGSQRDEYVILHKIEDRDIQWLEEPLTADKESHLNPEGVHQADYVCTDESETQ</sequence>
<dbReference type="InterPro" id="IPR050123">
    <property type="entry name" value="Prok_molybdopt-oxidoreductase"/>
</dbReference>
<keyword evidence="13" id="KW-0408">Iron</keyword>
<dbReference type="GO" id="GO:0046872">
    <property type="term" value="F:metal ion binding"/>
    <property type="evidence" value="ECO:0007669"/>
    <property type="project" value="UniProtKB-KW"/>
</dbReference>
<evidence type="ECO:0000256" key="6">
    <source>
        <dbReference type="ARBA" id="ARBA00022448"/>
    </source>
</evidence>
<evidence type="ECO:0000256" key="8">
    <source>
        <dbReference type="ARBA" id="ARBA00022485"/>
    </source>
</evidence>
<dbReference type="FunFam" id="3.40.50.12440:FF:000001">
    <property type="entry name" value="Nitrate reductase subunit alpha"/>
    <property type="match status" value="1"/>
</dbReference>
<keyword evidence="16" id="KW-0472">Membrane</keyword>
<dbReference type="Pfam" id="PF00384">
    <property type="entry name" value="Molybdopterin"/>
    <property type="match status" value="1"/>
</dbReference>
<dbReference type="Gene3D" id="3.40.50.12440">
    <property type="match status" value="1"/>
</dbReference>
<keyword evidence="21" id="KW-1185">Reference proteome</keyword>
<dbReference type="RefSeq" id="WP_080523942.1">
    <property type="nucleotide sequence ID" value="NZ_LPUF01000003.1"/>
</dbReference>
<dbReference type="GO" id="GO:0005886">
    <property type="term" value="C:plasma membrane"/>
    <property type="evidence" value="ECO:0007669"/>
    <property type="project" value="UniProtKB-SubCell"/>
</dbReference>
<reference evidence="20 21" key="1">
    <citation type="submission" date="2015-12" db="EMBL/GenBank/DDBJ databases">
        <authorList>
            <person name="Shamseldin A."/>
            <person name="Moawad H."/>
            <person name="Abd El-Rahim W.M."/>
            <person name="Sadowsky M.J."/>
        </authorList>
    </citation>
    <scope>NUCLEOTIDE SEQUENCE [LARGE SCALE GENOMIC DNA]</scope>
    <source>
        <strain evidence="20 21">WF1</strain>
    </source>
</reference>
<evidence type="ECO:0000256" key="17">
    <source>
        <dbReference type="ARBA" id="ARBA00048294"/>
    </source>
</evidence>
<dbReference type="PANTHER" id="PTHR43105">
    <property type="entry name" value="RESPIRATORY NITRATE REDUCTASE"/>
    <property type="match status" value="1"/>
</dbReference>
<evidence type="ECO:0000256" key="4">
    <source>
        <dbReference type="ARBA" id="ARBA00010312"/>
    </source>
</evidence>
<comment type="cofactor">
    <cofactor evidence="1">
        <name>Mo-bis(molybdopterin guanine dinucleotide)</name>
        <dbReference type="ChEBI" id="CHEBI:60539"/>
    </cofactor>
</comment>
<dbReference type="Proteomes" id="UP000191980">
    <property type="component" value="Unassembled WGS sequence"/>
</dbReference>
<keyword evidence="10" id="KW-0479">Metal-binding</keyword>
<dbReference type="GO" id="GO:0042128">
    <property type="term" value="P:nitrate assimilation"/>
    <property type="evidence" value="ECO:0007669"/>
    <property type="project" value="UniProtKB-KW"/>
</dbReference>
<comment type="cofactor">
    <cofactor evidence="2">
        <name>[4Fe-4S] cluster</name>
        <dbReference type="ChEBI" id="CHEBI:49883"/>
    </cofactor>
</comment>
<dbReference type="InterPro" id="IPR027467">
    <property type="entry name" value="MopterinOxRdtase_cofactor_BS"/>
</dbReference>
<dbReference type="GO" id="GO:0045333">
    <property type="term" value="P:cellular respiration"/>
    <property type="evidence" value="ECO:0007669"/>
    <property type="project" value="UniProtKB-ARBA"/>
</dbReference>
<evidence type="ECO:0000256" key="10">
    <source>
        <dbReference type="ARBA" id="ARBA00022723"/>
    </source>
</evidence>
<dbReference type="GO" id="GO:0160182">
    <property type="term" value="F:nitrate reductase (quinone) activity"/>
    <property type="evidence" value="ECO:0007669"/>
    <property type="project" value="UniProtKB-EC"/>
</dbReference>
<evidence type="ECO:0000256" key="16">
    <source>
        <dbReference type="ARBA" id="ARBA00023136"/>
    </source>
</evidence>
<evidence type="ECO:0000313" key="21">
    <source>
        <dbReference type="Proteomes" id="UP000191980"/>
    </source>
</evidence>
<comment type="similarity">
    <text evidence="4">Belongs to the prokaryotic molybdopterin-containing oxidoreductase family.</text>
</comment>
<dbReference type="SUPFAM" id="SSF53706">
    <property type="entry name" value="Formate dehydrogenase/DMSO reductase, domains 1-3"/>
    <property type="match status" value="1"/>
</dbReference>
<keyword evidence="12" id="KW-0560">Oxidoreductase</keyword>
<keyword evidence="14" id="KW-0411">Iron-sulfur</keyword>
<dbReference type="InterPro" id="IPR006657">
    <property type="entry name" value="MoPterin_dinucl-bd_dom"/>
</dbReference>
<dbReference type="CDD" id="cd02776">
    <property type="entry name" value="MopB_CT_Nitrate-R-NarG-like"/>
    <property type="match status" value="1"/>
</dbReference>
<dbReference type="InterPro" id="IPR006963">
    <property type="entry name" value="Mopterin_OxRdtase_4Fe-4S_dom"/>
</dbReference>
<keyword evidence="8" id="KW-0004">4Fe-4S</keyword>
<dbReference type="InterPro" id="IPR037943">
    <property type="entry name" value="MopB_CT_Nitrate-R-NarG-like"/>
</dbReference>
<dbReference type="NCBIfam" id="TIGR01580">
    <property type="entry name" value="narG"/>
    <property type="match status" value="1"/>
</dbReference>
<evidence type="ECO:0000256" key="1">
    <source>
        <dbReference type="ARBA" id="ARBA00001942"/>
    </source>
</evidence>
<dbReference type="GO" id="GO:0043546">
    <property type="term" value="F:molybdopterin cofactor binding"/>
    <property type="evidence" value="ECO:0007669"/>
    <property type="project" value="InterPro"/>
</dbReference>
<dbReference type="SMART" id="SM00926">
    <property type="entry name" value="Molybdop_Fe4S4"/>
    <property type="match status" value="1"/>
</dbReference>
<evidence type="ECO:0000256" key="12">
    <source>
        <dbReference type="ARBA" id="ARBA00023002"/>
    </source>
</evidence>
<evidence type="ECO:0000256" key="7">
    <source>
        <dbReference type="ARBA" id="ARBA00022475"/>
    </source>
</evidence>
<dbReference type="CDD" id="cd02750">
    <property type="entry name" value="MopB_Nitrate-R-NarG-like"/>
    <property type="match status" value="1"/>
</dbReference>
<comment type="subcellular location">
    <subcellularLocation>
        <location evidence="3">Cell membrane</location>
        <topology evidence="3">Peripheral membrane protein</topology>
    </subcellularLocation>
</comment>
<keyword evidence="6" id="KW-0813">Transport</keyword>
<comment type="catalytic activity">
    <reaction evidence="17">
        <text>nitrate + a quinol = a quinone + nitrite + H2O</text>
        <dbReference type="Rhea" id="RHEA:56144"/>
        <dbReference type="ChEBI" id="CHEBI:15377"/>
        <dbReference type="ChEBI" id="CHEBI:16301"/>
        <dbReference type="ChEBI" id="CHEBI:17632"/>
        <dbReference type="ChEBI" id="CHEBI:24646"/>
        <dbReference type="ChEBI" id="CHEBI:132124"/>
        <dbReference type="EC" id="1.7.5.1"/>
    </reaction>
</comment>
<dbReference type="InterPro" id="IPR006656">
    <property type="entry name" value="Mopterin_OxRdtase"/>
</dbReference>
<dbReference type="PROSITE" id="PS00551">
    <property type="entry name" value="MOLYBDOPTERIN_PROK_1"/>
    <property type="match status" value="1"/>
</dbReference>
<keyword evidence="11" id="KW-0249">Electron transport</keyword>
<feature type="region of interest" description="Disordered" evidence="18">
    <location>
        <begin position="1236"/>
        <end position="1257"/>
    </location>
</feature>
<dbReference type="Gene3D" id="4.10.1200.10">
    <property type="entry name" value="nitrate reductase tail"/>
    <property type="match status" value="1"/>
</dbReference>
<dbReference type="OrthoDB" id="9759518at2"/>
<evidence type="ECO:0000256" key="2">
    <source>
        <dbReference type="ARBA" id="ARBA00001966"/>
    </source>
</evidence>
<evidence type="ECO:0000256" key="5">
    <source>
        <dbReference type="ARBA" id="ARBA00012500"/>
    </source>
</evidence>
<dbReference type="EMBL" id="LPUF01000003">
    <property type="protein sequence ID" value="OQK15706.1"/>
    <property type="molecule type" value="Genomic_DNA"/>
</dbReference>